<dbReference type="AlphaFoldDB" id="A0AAE0LC32"/>
<proteinExistence type="predicted"/>
<evidence type="ECO:0000313" key="3">
    <source>
        <dbReference type="EMBL" id="KAK3279708.1"/>
    </source>
</evidence>
<evidence type="ECO:0000256" key="2">
    <source>
        <dbReference type="SAM" id="SignalP"/>
    </source>
</evidence>
<sequence>MILRNLLASIQGMLKLVILCALAGGLHIVPAGASGTADWIRAHRRQAPPPLDSLEPKPWHREDCQALVFAFFKWKPEQGRQGEMMYMAYSTDGFNFEELNQGRAVLSMEAAWRKHHELGEAKPVESIRDPYIARDRHGVYHLVATNGHLFGAEGSIIHSQSKDLVRYLGHGTGSIIHSQSKDLVRWTVPSLHFPHSIHTDYSTKYVWAPEWRFDTISGKYMVFWSSMNDDGHFQIWAALTSDFAQYSPSEILFDASTVKVKGVYGADMGREWDAPQQIHSVIDASIIQDRVTSQWHLLVADSPFNPRDTAGTRGKRRPHRIWHLTSNSLFGPYDDMMEIRSPQQGEGPSAIYFKGRWFIYYDCTFAPHVPIAYASKGWSRAPYGVSICHGEEFLVQNFTIVDGSCGDDGLNDVAVTHFPKDASHGSFVFTTSMHTKATRELPASGYATEAQLKRLRTSCYMVVAAGAQPQHRASHEKGARSRHNSSNTAQPFHGCTPEGFALGVGNPSRTAPCQ</sequence>
<dbReference type="PANTHER" id="PTHR43301:SF3">
    <property type="entry name" value="ARABINAN ENDO-1,5-ALPHA-L-ARABINOSIDASE A-RELATED"/>
    <property type="match status" value="1"/>
</dbReference>
<evidence type="ECO:0000313" key="4">
    <source>
        <dbReference type="Proteomes" id="UP001190700"/>
    </source>
</evidence>
<comment type="caution">
    <text evidence="3">The sequence shown here is derived from an EMBL/GenBank/DDBJ whole genome shotgun (WGS) entry which is preliminary data.</text>
</comment>
<feature type="region of interest" description="Disordered" evidence="1">
    <location>
        <begin position="470"/>
        <end position="492"/>
    </location>
</feature>
<dbReference type="EMBL" id="LGRX02004709">
    <property type="protein sequence ID" value="KAK3279708.1"/>
    <property type="molecule type" value="Genomic_DNA"/>
</dbReference>
<protein>
    <submittedName>
        <fullName evidence="3">Uncharacterized protein</fullName>
    </submittedName>
</protein>
<keyword evidence="2" id="KW-0732">Signal</keyword>
<organism evidence="3 4">
    <name type="scientific">Cymbomonas tetramitiformis</name>
    <dbReference type="NCBI Taxonomy" id="36881"/>
    <lineage>
        <taxon>Eukaryota</taxon>
        <taxon>Viridiplantae</taxon>
        <taxon>Chlorophyta</taxon>
        <taxon>Pyramimonadophyceae</taxon>
        <taxon>Pyramimonadales</taxon>
        <taxon>Pyramimonadaceae</taxon>
        <taxon>Cymbomonas</taxon>
    </lineage>
</organism>
<dbReference type="InterPro" id="IPR050727">
    <property type="entry name" value="GH43_arabinanases"/>
</dbReference>
<keyword evidence="4" id="KW-1185">Reference proteome</keyword>
<evidence type="ECO:0000256" key="1">
    <source>
        <dbReference type="SAM" id="MobiDB-lite"/>
    </source>
</evidence>
<accession>A0AAE0LC32</accession>
<gene>
    <name evidence="3" type="ORF">CYMTET_12422</name>
</gene>
<dbReference type="InterPro" id="IPR023296">
    <property type="entry name" value="Glyco_hydro_beta-prop_sf"/>
</dbReference>
<reference evidence="3 4" key="1">
    <citation type="journal article" date="2015" name="Genome Biol. Evol.">
        <title>Comparative Genomics of a Bacterivorous Green Alga Reveals Evolutionary Causalities and Consequences of Phago-Mixotrophic Mode of Nutrition.</title>
        <authorList>
            <person name="Burns J.A."/>
            <person name="Paasch A."/>
            <person name="Narechania A."/>
            <person name="Kim E."/>
        </authorList>
    </citation>
    <scope>NUCLEOTIDE SEQUENCE [LARGE SCALE GENOMIC DNA]</scope>
    <source>
        <strain evidence="3 4">PLY_AMNH</strain>
    </source>
</reference>
<dbReference type="Proteomes" id="UP001190700">
    <property type="component" value="Unassembled WGS sequence"/>
</dbReference>
<name>A0AAE0LC32_9CHLO</name>
<dbReference type="Gene3D" id="2.115.10.20">
    <property type="entry name" value="Glycosyl hydrolase domain, family 43"/>
    <property type="match status" value="1"/>
</dbReference>
<dbReference type="PANTHER" id="PTHR43301">
    <property type="entry name" value="ARABINAN ENDO-1,5-ALPHA-L-ARABINOSIDASE"/>
    <property type="match status" value="1"/>
</dbReference>
<feature type="chain" id="PRO_5041935736" evidence="2">
    <location>
        <begin position="26"/>
        <end position="514"/>
    </location>
</feature>
<feature type="signal peptide" evidence="2">
    <location>
        <begin position="1"/>
        <end position="25"/>
    </location>
</feature>
<dbReference type="SUPFAM" id="SSF75005">
    <property type="entry name" value="Arabinanase/levansucrase/invertase"/>
    <property type="match status" value="1"/>
</dbReference>